<keyword evidence="5" id="KW-0858">Xylan degradation</keyword>
<feature type="region of interest" description="Disordered" evidence="12">
    <location>
        <begin position="1655"/>
        <end position="1686"/>
    </location>
</feature>
<feature type="domain" description="Fibronectin type-III" evidence="14">
    <location>
        <begin position="729"/>
        <end position="814"/>
    </location>
</feature>
<dbReference type="SMART" id="SM00060">
    <property type="entry name" value="FN3"/>
    <property type="match status" value="8"/>
</dbReference>
<evidence type="ECO:0000256" key="8">
    <source>
        <dbReference type="ARBA" id="ARBA00023277"/>
    </source>
</evidence>
<dbReference type="InterPro" id="IPR036116">
    <property type="entry name" value="FN3_sf"/>
</dbReference>
<organism evidence="16 17">
    <name type="scientific">Paenibacillus abyssi</name>
    <dbReference type="NCBI Taxonomy" id="1340531"/>
    <lineage>
        <taxon>Bacteria</taxon>
        <taxon>Bacillati</taxon>
        <taxon>Bacillota</taxon>
        <taxon>Bacilli</taxon>
        <taxon>Bacillales</taxon>
        <taxon>Paenibacillaceae</taxon>
        <taxon>Paenibacillus</taxon>
    </lineage>
</organism>
<evidence type="ECO:0000256" key="11">
    <source>
        <dbReference type="RuleBase" id="RU361174"/>
    </source>
</evidence>
<dbReference type="PANTHER" id="PTHR31490:SF88">
    <property type="entry name" value="BETA-XYLANASE"/>
    <property type="match status" value="1"/>
</dbReference>
<dbReference type="PROSITE" id="PS51760">
    <property type="entry name" value="GH10_2"/>
    <property type="match status" value="1"/>
</dbReference>
<feature type="domain" description="GH10" evidence="15">
    <location>
        <begin position="266"/>
        <end position="545"/>
    </location>
</feature>
<dbReference type="GO" id="GO:0045493">
    <property type="term" value="P:xylan catabolic process"/>
    <property type="evidence" value="ECO:0007669"/>
    <property type="project" value="UniProtKB-KW"/>
</dbReference>
<keyword evidence="6 13" id="KW-0732">Signal</keyword>
<comment type="subcellular location">
    <subcellularLocation>
        <location evidence="2">Secreted</location>
    </subcellularLocation>
</comment>
<evidence type="ECO:0000259" key="14">
    <source>
        <dbReference type="PROSITE" id="PS50853"/>
    </source>
</evidence>
<dbReference type="InterPro" id="IPR001000">
    <property type="entry name" value="GH10_dom"/>
</dbReference>
<dbReference type="InterPro" id="IPR013783">
    <property type="entry name" value="Ig-like_fold"/>
</dbReference>
<name>A0A917CVQ2_9BACL</name>
<feature type="domain" description="Fibronectin type-III" evidence="14">
    <location>
        <begin position="824"/>
        <end position="910"/>
    </location>
</feature>
<evidence type="ECO:0000313" key="17">
    <source>
        <dbReference type="Proteomes" id="UP000644756"/>
    </source>
</evidence>
<dbReference type="PRINTS" id="PR00134">
    <property type="entry name" value="GLHYDRLASE10"/>
</dbReference>
<dbReference type="EC" id="3.2.1.8" evidence="11"/>
<reference evidence="16" key="2">
    <citation type="submission" date="2020-09" db="EMBL/GenBank/DDBJ databases">
        <authorList>
            <person name="Sun Q."/>
            <person name="Zhou Y."/>
        </authorList>
    </citation>
    <scope>NUCLEOTIDE SEQUENCE</scope>
    <source>
        <strain evidence="16">CGMCC 1.12987</strain>
    </source>
</reference>
<evidence type="ECO:0000259" key="15">
    <source>
        <dbReference type="PROSITE" id="PS51760"/>
    </source>
</evidence>
<evidence type="ECO:0000256" key="4">
    <source>
        <dbReference type="ARBA" id="ARBA00022525"/>
    </source>
</evidence>
<protein>
    <recommendedName>
        <fullName evidence="11">Beta-xylanase</fullName>
        <ecNumber evidence="11">3.2.1.8</ecNumber>
    </recommendedName>
</protein>
<comment type="similarity">
    <text evidence="3 11">Belongs to the glycosyl hydrolase 10 (cellulase F) family.</text>
</comment>
<dbReference type="SUPFAM" id="SSF51445">
    <property type="entry name" value="(Trans)glycosidases"/>
    <property type="match status" value="1"/>
</dbReference>
<dbReference type="SUPFAM" id="SSF49265">
    <property type="entry name" value="Fibronectin type III"/>
    <property type="match status" value="5"/>
</dbReference>
<dbReference type="EMBL" id="BMGR01000005">
    <property type="protein sequence ID" value="GGG01357.1"/>
    <property type="molecule type" value="Genomic_DNA"/>
</dbReference>
<dbReference type="SMART" id="SM00633">
    <property type="entry name" value="Glyco_10"/>
    <property type="match status" value="1"/>
</dbReference>
<dbReference type="InterPro" id="IPR044846">
    <property type="entry name" value="GH10"/>
</dbReference>
<evidence type="ECO:0000256" key="6">
    <source>
        <dbReference type="ARBA" id="ARBA00022729"/>
    </source>
</evidence>
<evidence type="ECO:0000256" key="5">
    <source>
        <dbReference type="ARBA" id="ARBA00022651"/>
    </source>
</evidence>
<accession>A0A917CVQ2</accession>
<dbReference type="PANTHER" id="PTHR31490">
    <property type="entry name" value="GLYCOSYL HYDROLASE"/>
    <property type="match status" value="1"/>
</dbReference>
<evidence type="ECO:0000256" key="2">
    <source>
        <dbReference type="ARBA" id="ARBA00004613"/>
    </source>
</evidence>
<dbReference type="Pfam" id="PF00041">
    <property type="entry name" value="fn3"/>
    <property type="match status" value="6"/>
</dbReference>
<dbReference type="CDD" id="cd00063">
    <property type="entry name" value="FN3"/>
    <property type="match status" value="8"/>
</dbReference>
<evidence type="ECO:0000256" key="3">
    <source>
        <dbReference type="ARBA" id="ARBA00007495"/>
    </source>
</evidence>
<dbReference type="NCBIfam" id="NF033679">
    <property type="entry name" value="DNRLRE_dom"/>
    <property type="match status" value="1"/>
</dbReference>
<dbReference type="Gene3D" id="3.20.20.80">
    <property type="entry name" value="Glycosidases"/>
    <property type="match status" value="1"/>
</dbReference>
<dbReference type="Proteomes" id="UP000644756">
    <property type="component" value="Unassembled WGS sequence"/>
</dbReference>
<dbReference type="Pfam" id="PF00331">
    <property type="entry name" value="Glyco_hydro_10"/>
    <property type="match status" value="1"/>
</dbReference>
<evidence type="ECO:0000256" key="12">
    <source>
        <dbReference type="SAM" id="MobiDB-lite"/>
    </source>
</evidence>
<dbReference type="PROSITE" id="PS50853">
    <property type="entry name" value="FN3"/>
    <property type="match status" value="7"/>
</dbReference>
<evidence type="ECO:0000256" key="1">
    <source>
        <dbReference type="ARBA" id="ARBA00000681"/>
    </source>
</evidence>
<gene>
    <name evidence="16" type="ORF">GCM10010916_18100</name>
</gene>
<dbReference type="InterPro" id="IPR055372">
    <property type="entry name" value="CBM96"/>
</dbReference>
<dbReference type="RefSeq" id="WP_188530737.1">
    <property type="nucleotide sequence ID" value="NZ_BMGR01000005.1"/>
</dbReference>
<proteinExistence type="inferred from homology"/>
<keyword evidence="17" id="KW-1185">Reference proteome</keyword>
<keyword evidence="8 11" id="KW-0119">Carbohydrate metabolism</keyword>
<keyword evidence="9 11" id="KW-0326">Glycosidase</keyword>
<reference evidence="16" key="1">
    <citation type="journal article" date="2014" name="Int. J. Syst. Evol. Microbiol.">
        <title>Complete genome sequence of Corynebacterium casei LMG S-19264T (=DSM 44701T), isolated from a smear-ripened cheese.</title>
        <authorList>
            <consortium name="US DOE Joint Genome Institute (JGI-PGF)"/>
            <person name="Walter F."/>
            <person name="Albersmeier A."/>
            <person name="Kalinowski J."/>
            <person name="Ruckert C."/>
        </authorList>
    </citation>
    <scope>NUCLEOTIDE SEQUENCE</scope>
    <source>
        <strain evidence="16">CGMCC 1.12987</strain>
    </source>
</reference>
<dbReference type="InterPro" id="IPR003961">
    <property type="entry name" value="FN3_dom"/>
</dbReference>
<feature type="domain" description="Fibronectin type-III" evidence="14">
    <location>
        <begin position="1296"/>
        <end position="1382"/>
    </location>
</feature>
<feature type="domain" description="Fibronectin type-III" evidence="14">
    <location>
        <begin position="919"/>
        <end position="1007"/>
    </location>
</feature>
<evidence type="ECO:0000313" key="16">
    <source>
        <dbReference type="EMBL" id="GGG01357.1"/>
    </source>
</evidence>
<dbReference type="InterPro" id="IPR017853">
    <property type="entry name" value="GH"/>
</dbReference>
<dbReference type="Pfam" id="PF24517">
    <property type="entry name" value="CBM96"/>
    <property type="match status" value="1"/>
</dbReference>
<dbReference type="GO" id="GO:0005576">
    <property type="term" value="C:extracellular region"/>
    <property type="evidence" value="ECO:0007669"/>
    <property type="project" value="UniProtKB-SubCell"/>
</dbReference>
<keyword evidence="4" id="KW-0964">Secreted</keyword>
<feature type="chain" id="PRO_5038423715" description="Beta-xylanase" evidence="13">
    <location>
        <begin position="25"/>
        <end position="1686"/>
    </location>
</feature>
<feature type="domain" description="Fibronectin type-III" evidence="14">
    <location>
        <begin position="1582"/>
        <end position="1670"/>
    </location>
</feature>
<evidence type="ECO:0000256" key="7">
    <source>
        <dbReference type="ARBA" id="ARBA00022801"/>
    </source>
</evidence>
<sequence length="1686" mass="185125">MNIRLRKFICLLLAGILLAFPLQALPARAVTAEGPNQLPDGEVILSALSLANAGLKAGSEAYGSMEVVAVEGEGFPEALRFTTTVQPSFDYDFQYEIPIEAAIEKDDVMLATFYARTISSTHETAEGTVSFVLEKVGTWEKSITEKVAVPTQWKQFFVPIKAALDMPANQSHVTLRVGYRPQVIEMADIKVINYKKAITIEDLPSTPFYYEGMEEDAPWREEADRRIEEIRKGDLEIVVKDADGQPVAGADVHVKMTKHDFKFGTAVNSAMVFGTDANSEIYREKLKENFSSVVMENELKWPWWEGDKARAVRLYNWLGENGFAIRGHTLLWDGLTRMPSDIGGIVNDPEQIHKRIQDHFHEVAGYFKGRLVDWDVLNEPTANKTIRSVYGDGIAADWFKRAKEADPYAKLYVNETQILGLDSPVIHEFSNFLETLVDSGAPVDGIGIQAHFGSAPVSPMAFYNQLTHFAQYADEIAITEFDMNTPREDMQAMFTRDLLTATFSHPNVESFTMWGFWDGAHWQSNAPLYRADWTLKPAGEQWQRLIYNTWWTDVRGVTDAEGTYKTRGFYGDYEIAVTYEGTEQTYRTSLIKGADNKVTVIWGQEPTEERPSFVPLPIPDQTADITAPVWPYGSVFGAADVAPASVTLNWPKAHDNIEVDHYLLYKDGSLLEQIPAHLTSYDVTGLAQNQTYVFTIKAVDQQGNHSVESEAIRVTTPSGTDDVQPGWYKGSYLTVSDLHQSGAVISWPKGVDKVRAASYRVYVNGRSIVDTAEQSYSLTDLLENTQYTVRVETKDEHGNISSGGPIVVFKTLGTVDTAAPTWNEPGFTASGVTSNSLTLHWTPAQDNREVTAYRVFKGNQELITLPASAASYEVRGLSDYTTYEFKIKAGDGDNNWSDVSPQLTITTAVANDDVMPTWPKTRLLTYSSLTDREVTLQWTQAEDNIGVTGYRIYQNNSLIASVDGNVYNYSVSNLEADQSYSFRVEAVDAFGNSSNTGPSISVRTHSGLVRQAYRLHPSDDAFPQAPAVFGGAGTTNNLAYLRYKNAAGASGSEQNKNTGNNRRVYMKFPLNTVTGSVYEASLSFYVSAVQTPNIDINMALYATGNNWSESTINWLNKPEAGTRLDSSTVRNAGYWKTIPVTDYVMTKINGDTAISFMLQDDNWLDQNVDIYSKEASDAALRPYLLISTAAVEEDAAAPIWSDGTLNASHVKPDRVTLTWSGASDETGITSYNIYQDNVLFATVGADVSSLEVIGLNPSASYEFRIVAKDTKHESAGGPTVRLTTPDADRQAPVWPADSALEADSVSRFSAALSWTAAEDEYGIDHYLIYQGAQVIAHVPGSKTAYTVTGLPAGTTTELTISAKDAAGNETAGLTVTVSTLAADTTAPAWEAGNEFIASHAGTTGMLLHWPEASDDTAVARYEVYAGDAKAADLEGAVTSYYINGLEDDTAYTFSVAALDEAGNRSSRLELARSTLKLDTITPVWPTGSRITTTQEGDDVILRWDSAIDNVSINNYNIYRNSSFMASVDGKLTSYTIAGASDLNAVYKVEAVDFMGNMTIHGPGTDDPEIPFPSDTTPPTWPAGSKLRANNITQTSVQLVWTPAADQMGITAYRLLQDGRVLANPTGTTWLVDNLEAGRKYKFKVEAADAAGNWTKNGPALTVRTLRPAPGKRQPDARPNPKAPRSR</sequence>
<comment type="catalytic activity">
    <reaction evidence="1 11">
        <text>Endohydrolysis of (1-&gt;4)-beta-D-xylosidic linkages in xylans.</text>
        <dbReference type="EC" id="3.2.1.8"/>
    </reaction>
</comment>
<evidence type="ECO:0000256" key="9">
    <source>
        <dbReference type="ARBA" id="ARBA00023295"/>
    </source>
</evidence>
<keyword evidence="10 11" id="KW-0624">Polysaccharide degradation</keyword>
<dbReference type="GO" id="GO:0031176">
    <property type="term" value="F:endo-1,4-beta-xylanase activity"/>
    <property type="evidence" value="ECO:0007669"/>
    <property type="project" value="UniProtKB-EC"/>
</dbReference>
<evidence type="ECO:0000256" key="10">
    <source>
        <dbReference type="ARBA" id="ARBA00023326"/>
    </source>
</evidence>
<evidence type="ECO:0000256" key="13">
    <source>
        <dbReference type="SAM" id="SignalP"/>
    </source>
</evidence>
<feature type="domain" description="Fibronectin type-III" evidence="14">
    <location>
        <begin position="1201"/>
        <end position="1287"/>
    </location>
</feature>
<feature type="domain" description="Fibronectin type-III" evidence="14">
    <location>
        <begin position="631"/>
        <end position="719"/>
    </location>
</feature>
<feature type="signal peptide" evidence="13">
    <location>
        <begin position="1"/>
        <end position="24"/>
    </location>
</feature>
<dbReference type="Gene3D" id="2.60.40.10">
    <property type="entry name" value="Immunoglobulins"/>
    <property type="match status" value="9"/>
</dbReference>
<keyword evidence="7 11" id="KW-0378">Hydrolase</keyword>
<comment type="caution">
    <text evidence="16">The sequence shown here is derived from an EMBL/GenBank/DDBJ whole genome shotgun (WGS) entry which is preliminary data.</text>
</comment>